<gene>
    <name evidence="2" type="ORF">ACFR9U_08800</name>
</gene>
<sequence length="385" mass="41931">MVATVGAEITYTAYGEQGTEINQKPGSEATYTGEFTHQATVNRSNPVFPQGATLSNRSVYFSRLTPTLNGTFSYRYTASRDGNVTVDGTLTLIIASVDSESEDTTVEYWRDTQQLDQGTASLAPGESLNLTFSENVTEVANRSEQFDKMVGDTPGTIETKVVADIETDGTVNGKQIAREQQYTLGISPDGGIYRIADPGTVTNTTQQKRTVTVTKTPGPLRRLGGPALAVVGLSGLLVLGIGRFRGMLELDEHERAYLDYESARAEFEDWITRAQLPADALDGTVVPVESLEGLVDIAIDSNRRVIEDGDGEYVVTVEDLVYRYSAPPEPGSASWSSYERRGYELRTDDSREAWEKRTDEAENDADGPNDVTNTTQEGATDGTKN</sequence>
<feature type="region of interest" description="Disordered" evidence="1">
    <location>
        <begin position="326"/>
        <end position="385"/>
    </location>
</feature>
<keyword evidence="3" id="KW-1185">Reference proteome</keyword>
<reference evidence="2 3" key="1">
    <citation type="journal article" date="2019" name="Int. J. Syst. Evol. Microbiol.">
        <title>The Global Catalogue of Microorganisms (GCM) 10K type strain sequencing project: providing services to taxonomists for standard genome sequencing and annotation.</title>
        <authorList>
            <consortium name="The Broad Institute Genomics Platform"/>
            <consortium name="The Broad Institute Genome Sequencing Center for Infectious Disease"/>
            <person name="Wu L."/>
            <person name="Ma J."/>
        </authorList>
    </citation>
    <scope>NUCLEOTIDE SEQUENCE [LARGE SCALE GENOMIC DNA]</scope>
    <source>
        <strain evidence="2 3">CGMCC 1.12125</strain>
    </source>
</reference>
<dbReference type="EMBL" id="JBHUDJ010000003">
    <property type="protein sequence ID" value="MFD1587082.1"/>
    <property type="molecule type" value="Genomic_DNA"/>
</dbReference>
<dbReference type="Pfam" id="PF17231">
    <property type="entry name" value="DUF5305"/>
    <property type="match status" value="1"/>
</dbReference>
<protein>
    <submittedName>
        <fullName evidence="2">DUF5305 domain-containing protein</fullName>
    </submittedName>
</protein>
<dbReference type="RefSeq" id="WP_247375235.1">
    <property type="nucleotide sequence ID" value="NZ_JALLGV010000001.1"/>
</dbReference>
<dbReference type="Proteomes" id="UP001597119">
    <property type="component" value="Unassembled WGS sequence"/>
</dbReference>
<evidence type="ECO:0000256" key="1">
    <source>
        <dbReference type="SAM" id="MobiDB-lite"/>
    </source>
</evidence>
<evidence type="ECO:0000313" key="3">
    <source>
        <dbReference type="Proteomes" id="UP001597119"/>
    </source>
</evidence>
<organism evidence="2 3">
    <name type="scientific">Halorientalis brevis</name>
    <dbReference type="NCBI Taxonomy" id="1126241"/>
    <lineage>
        <taxon>Archaea</taxon>
        <taxon>Methanobacteriati</taxon>
        <taxon>Methanobacteriota</taxon>
        <taxon>Stenosarchaea group</taxon>
        <taxon>Halobacteria</taxon>
        <taxon>Halobacteriales</taxon>
        <taxon>Haloarculaceae</taxon>
        <taxon>Halorientalis</taxon>
    </lineage>
</organism>
<feature type="compositionally biased region" description="Basic and acidic residues" evidence="1">
    <location>
        <begin position="338"/>
        <end position="360"/>
    </location>
</feature>
<comment type="caution">
    <text evidence="2">The sequence shown here is derived from an EMBL/GenBank/DDBJ whole genome shotgun (WGS) entry which is preliminary data.</text>
</comment>
<accession>A0ABD6CCX9</accession>
<proteinExistence type="predicted"/>
<dbReference type="AlphaFoldDB" id="A0ABD6CCX9"/>
<evidence type="ECO:0000313" key="2">
    <source>
        <dbReference type="EMBL" id="MFD1587082.1"/>
    </source>
</evidence>
<dbReference type="InterPro" id="IPR035185">
    <property type="entry name" value="DUF5305"/>
</dbReference>
<name>A0ABD6CCX9_9EURY</name>